<accession>A0AAD4LJK1</accession>
<evidence type="ECO:0000256" key="2">
    <source>
        <dbReference type="ARBA" id="ARBA00009150"/>
    </source>
</evidence>
<dbReference type="PANTHER" id="PTHR12965">
    <property type="entry name" value="VACUOLAR PROTEIN SORTING 54"/>
    <property type="match status" value="1"/>
</dbReference>
<comment type="similarity">
    <text evidence="2">Belongs to the VPS54 family.</text>
</comment>
<gene>
    <name evidence="8" type="ORF">EDB92DRAFT_1943496</name>
</gene>
<dbReference type="GO" id="GO:0042147">
    <property type="term" value="P:retrograde transport, endosome to Golgi"/>
    <property type="evidence" value="ECO:0007669"/>
    <property type="project" value="InterPro"/>
</dbReference>
<dbReference type="PANTHER" id="PTHR12965:SF0">
    <property type="entry name" value="VACUOLAR PROTEIN SORTING-ASSOCIATED PROTEIN 54"/>
    <property type="match status" value="1"/>
</dbReference>
<keyword evidence="9" id="KW-1185">Reference proteome</keyword>
<evidence type="ECO:0000256" key="6">
    <source>
        <dbReference type="ARBA" id="ARBA00023054"/>
    </source>
</evidence>
<dbReference type="GO" id="GO:0019905">
    <property type="term" value="F:syntaxin binding"/>
    <property type="evidence" value="ECO:0007669"/>
    <property type="project" value="TreeGrafter"/>
</dbReference>
<evidence type="ECO:0000256" key="5">
    <source>
        <dbReference type="ARBA" id="ARBA00023034"/>
    </source>
</evidence>
<dbReference type="EMBL" id="JAKELL010000012">
    <property type="protein sequence ID" value="KAH8995486.1"/>
    <property type="molecule type" value="Genomic_DNA"/>
</dbReference>
<dbReference type="AlphaFoldDB" id="A0AAD4LJK1"/>
<comment type="subcellular location">
    <subcellularLocation>
        <location evidence="1">Golgi apparatus</location>
        <location evidence="1">trans-Golgi network</location>
    </subcellularLocation>
</comment>
<protein>
    <submittedName>
        <fullName evidence="8">Vps54-like protein-domain-containing protein</fullName>
    </submittedName>
</protein>
<dbReference type="Pfam" id="PF07928">
    <property type="entry name" value="Vps54"/>
    <property type="match status" value="1"/>
</dbReference>
<organism evidence="8 9">
    <name type="scientific">Lactarius akahatsu</name>
    <dbReference type="NCBI Taxonomy" id="416441"/>
    <lineage>
        <taxon>Eukaryota</taxon>
        <taxon>Fungi</taxon>
        <taxon>Dikarya</taxon>
        <taxon>Basidiomycota</taxon>
        <taxon>Agaricomycotina</taxon>
        <taxon>Agaricomycetes</taxon>
        <taxon>Russulales</taxon>
        <taxon>Russulaceae</taxon>
        <taxon>Lactarius</taxon>
    </lineage>
</organism>
<keyword evidence="6" id="KW-0175">Coiled coil</keyword>
<keyword evidence="5" id="KW-0333">Golgi apparatus</keyword>
<evidence type="ECO:0000256" key="3">
    <source>
        <dbReference type="ARBA" id="ARBA00022448"/>
    </source>
</evidence>
<keyword evidence="3" id="KW-0813">Transport</keyword>
<dbReference type="GO" id="GO:0015031">
    <property type="term" value="P:protein transport"/>
    <property type="evidence" value="ECO:0007669"/>
    <property type="project" value="UniProtKB-KW"/>
</dbReference>
<comment type="caution">
    <text evidence="8">The sequence shown here is derived from an EMBL/GenBank/DDBJ whole genome shotgun (WGS) entry which is preliminary data.</text>
</comment>
<dbReference type="GO" id="GO:0005829">
    <property type="term" value="C:cytosol"/>
    <property type="evidence" value="ECO:0007669"/>
    <property type="project" value="GOC"/>
</dbReference>
<sequence>MSRVSLSFKSTLLLTDYLEIIVNFNPLTTDTMSRVIKFFIAFNSRTFQVVLSAGAMRSAGLKKHPREAPCPPASQSLSVIIVLILYVCEMFWWHLSRKQAVMLVELDKLKHGHQEHQNEIRAKLVAIVGDRFLAHVKNLNAIGWDSCLTNFPKHCAYCVSRRVYFELELIR</sequence>
<proteinExistence type="inferred from homology"/>
<evidence type="ECO:0000256" key="1">
    <source>
        <dbReference type="ARBA" id="ARBA00004601"/>
    </source>
</evidence>
<evidence type="ECO:0000256" key="4">
    <source>
        <dbReference type="ARBA" id="ARBA00022927"/>
    </source>
</evidence>
<evidence type="ECO:0000313" key="8">
    <source>
        <dbReference type="EMBL" id="KAH8995486.1"/>
    </source>
</evidence>
<evidence type="ECO:0000313" key="9">
    <source>
        <dbReference type="Proteomes" id="UP001201163"/>
    </source>
</evidence>
<dbReference type="Proteomes" id="UP001201163">
    <property type="component" value="Unassembled WGS sequence"/>
</dbReference>
<dbReference type="Gene3D" id="6.10.250.860">
    <property type="match status" value="1"/>
</dbReference>
<evidence type="ECO:0000259" key="7">
    <source>
        <dbReference type="Pfam" id="PF07928"/>
    </source>
</evidence>
<dbReference type="InterPro" id="IPR039745">
    <property type="entry name" value="Vps54"/>
</dbReference>
<reference evidence="8" key="1">
    <citation type="submission" date="2022-01" db="EMBL/GenBank/DDBJ databases">
        <title>Comparative genomics reveals a dynamic genome evolution in the ectomycorrhizal milk-cap (Lactarius) mushrooms.</title>
        <authorList>
            <consortium name="DOE Joint Genome Institute"/>
            <person name="Lebreton A."/>
            <person name="Tang N."/>
            <person name="Kuo A."/>
            <person name="LaButti K."/>
            <person name="Drula E."/>
            <person name="Barry K."/>
            <person name="Clum A."/>
            <person name="Lipzen A."/>
            <person name="Mousain D."/>
            <person name="Ng V."/>
            <person name="Wang R."/>
            <person name="Wang X."/>
            <person name="Dai Y."/>
            <person name="Henrissat B."/>
            <person name="Grigoriev I.V."/>
            <person name="Guerin-Laguette A."/>
            <person name="Yu F."/>
            <person name="Martin F.M."/>
        </authorList>
    </citation>
    <scope>NUCLEOTIDE SEQUENCE</scope>
    <source>
        <strain evidence="8">QP</strain>
    </source>
</reference>
<dbReference type="GO" id="GO:0000938">
    <property type="term" value="C:GARP complex"/>
    <property type="evidence" value="ECO:0007669"/>
    <property type="project" value="InterPro"/>
</dbReference>
<keyword evidence="4" id="KW-0653">Protein transport</keyword>
<dbReference type="GO" id="GO:0006896">
    <property type="term" value="P:Golgi to vacuole transport"/>
    <property type="evidence" value="ECO:0007669"/>
    <property type="project" value="TreeGrafter"/>
</dbReference>
<name>A0AAD4LJK1_9AGAM</name>
<dbReference type="InterPro" id="IPR012501">
    <property type="entry name" value="Vps54_C"/>
</dbReference>
<feature type="domain" description="Vacuolar protein sorting-associated protein 54 C-terminal" evidence="7">
    <location>
        <begin position="11"/>
        <end position="131"/>
    </location>
</feature>